<evidence type="ECO:0000313" key="3">
    <source>
        <dbReference type="Proteomes" id="UP000229976"/>
    </source>
</evidence>
<proteinExistence type="predicted"/>
<dbReference type="Pfam" id="PF02511">
    <property type="entry name" value="Thy1"/>
    <property type="match status" value="1"/>
</dbReference>
<gene>
    <name evidence="2" type="ORF">COX37_00445</name>
</gene>
<dbReference type="AlphaFoldDB" id="A0A2G9YV08"/>
<dbReference type="Proteomes" id="UP000229976">
    <property type="component" value="Unassembled WGS sequence"/>
</dbReference>
<organism evidence="2 3">
    <name type="scientific">Candidatus Nealsonbacteria bacterium CG23_combo_of_CG06-09_8_20_14_all_39_17</name>
    <dbReference type="NCBI Taxonomy" id="1974722"/>
    <lineage>
        <taxon>Bacteria</taxon>
        <taxon>Candidatus Nealsoniibacteriota</taxon>
    </lineage>
</organism>
<evidence type="ECO:0000313" key="2">
    <source>
        <dbReference type="EMBL" id="PIP23085.1"/>
    </source>
</evidence>
<dbReference type="GO" id="GO:0050660">
    <property type="term" value="F:flavin adenine dinucleotide binding"/>
    <property type="evidence" value="ECO:0007669"/>
    <property type="project" value="InterPro"/>
</dbReference>
<keyword evidence="1" id="KW-0175">Coiled coil</keyword>
<comment type="caution">
    <text evidence="2">The sequence shown here is derived from an EMBL/GenBank/DDBJ whole genome shotgun (WGS) entry which is preliminary data.</text>
</comment>
<evidence type="ECO:0000256" key="1">
    <source>
        <dbReference type="SAM" id="Coils"/>
    </source>
</evidence>
<reference evidence="2 3" key="1">
    <citation type="submission" date="2017-09" db="EMBL/GenBank/DDBJ databases">
        <title>Depth-based differentiation of microbial function through sediment-hosted aquifers and enrichment of novel symbionts in the deep terrestrial subsurface.</title>
        <authorList>
            <person name="Probst A.J."/>
            <person name="Ladd B."/>
            <person name="Jarett J.K."/>
            <person name="Geller-Mcgrath D.E."/>
            <person name="Sieber C.M."/>
            <person name="Emerson J.B."/>
            <person name="Anantharaman K."/>
            <person name="Thomas B.C."/>
            <person name="Malmstrom R."/>
            <person name="Stieglmeier M."/>
            <person name="Klingl A."/>
            <person name="Woyke T."/>
            <person name="Ryan C.M."/>
            <person name="Banfield J.F."/>
        </authorList>
    </citation>
    <scope>NUCLEOTIDE SEQUENCE [LARGE SCALE GENOMIC DNA]</scope>
    <source>
        <strain evidence="2">CG23_combo_of_CG06-09_8_20_14_all_39_17</strain>
    </source>
</reference>
<sequence length="533" mass="60390">MSLSTSNLKIKFLGIIPVFKDETGVLNPQEIVALSGLLTFSGKSIENVLKEITDKGENLNDKIKNILRKSSLIGHASMSTTPVLSFSYEASKFLDSGLTGIVFASAIMASGRRTDTTINDIVYPSSISENEKASEIYRIASEKNINILNWLLGQGVQKDEASKILQYGIYGTGIIQLPIESIVSLKREYEVEKEWMPEEIGMVLKEVGKELKKFGVDLLYATRVVAPRNTYPFPSIFRDPKEISLVRDIAKKKKSKEDFQIVSSDFVVTPALKKRLDGLKKEIEEAVKDRTTFKDKWMGLLEKRQQIARDYGLSANIKMFSSVAWRVWGDKKRHRTVPMVVESVYYCAERAVKVFNKYKTSIKDKKVSPKMIDALNSVFSIPPSVRNNKEFLCGYLGRALDSLEVYSRLISMGVRERDAIFVIPRGLRIDVVQDYNLFNLIAGYYPLRTCSTVEEELRRLSLKEVIAIKNLLKKKKLGWLAEHIAPKCFAAGFCLENKCCGAIKALTKDYDEQFHKEMMKDLESKFQTTLGEL</sequence>
<dbReference type="InterPro" id="IPR003669">
    <property type="entry name" value="Thymidylate_synthase_ThyX"/>
</dbReference>
<dbReference type="EMBL" id="PCRO01000008">
    <property type="protein sequence ID" value="PIP23085.1"/>
    <property type="molecule type" value="Genomic_DNA"/>
</dbReference>
<dbReference type="InterPro" id="IPR036098">
    <property type="entry name" value="Thymidylate_synthase_ThyX_sf"/>
</dbReference>
<feature type="coiled-coil region" evidence="1">
    <location>
        <begin position="269"/>
        <end position="296"/>
    </location>
</feature>
<name>A0A2G9YV08_9BACT</name>
<accession>A0A2G9YV08</accession>
<dbReference type="SUPFAM" id="SSF69796">
    <property type="entry name" value="Thymidylate synthase-complementing protein Thy1"/>
    <property type="match status" value="1"/>
</dbReference>
<protein>
    <submittedName>
        <fullName evidence="2">Uncharacterized protein</fullName>
    </submittedName>
</protein>
<dbReference type="GO" id="GO:0006231">
    <property type="term" value="P:dTMP biosynthetic process"/>
    <property type="evidence" value="ECO:0007669"/>
    <property type="project" value="InterPro"/>
</dbReference>
<dbReference type="GO" id="GO:0050797">
    <property type="term" value="F:thymidylate synthase (FAD) activity"/>
    <property type="evidence" value="ECO:0007669"/>
    <property type="project" value="InterPro"/>
</dbReference>